<organism evidence="4 5">
    <name type="scientific">Leucobacter luti</name>
    <dbReference type="NCBI Taxonomy" id="340320"/>
    <lineage>
        <taxon>Bacteria</taxon>
        <taxon>Bacillati</taxon>
        <taxon>Actinomycetota</taxon>
        <taxon>Actinomycetes</taxon>
        <taxon>Micrococcales</taxon>
        <taxon>Microbacteriaceae</taxon>
        <taxon>Leucobacter</taxon>
    </lineage>
</organism>
<evidence type="ECO:0000313" key="4">
    <source>
        <dbReference type="EMBL" id="TDP90966.1"/>
    </source>
</evidence>
<feature type="compositionally biased region" description="Low complexity" evidence="1">
    <location>
        <begin position="51"/>
        <end position="67"/>
    </location>
</feature>
<dbReference type="Pfam" id="PF07726">
    <property type="entry name" value="AAA_3"/>
    <property type="match status" value="1"/>
</dbReference>
<protein>
    <submittedName>
        <fullName evidence="4">MoxR-like ATPase</fullName>
    </submittedName>
</protein>
<dbReference type="EMBL" id="SNYA01000006">
    <property type="protein sequence ID" value="TDP90966.1"/>
    <property type="molecule type" value="Genomic_DNA"/>
</dbReference>
<feature type="domain" description="ATPase AAA-3" evidence="2">
    <location>
        <begin position="252"/>
        <end position="382"/>
    </location>
</feature>
<keyword evidence="5" id="KW-1185">Reference proteome</keyword>
<reference evidence="4 5" key="1">
    <citation type="submission" date="2019-03" db="EMBL/GenBank/DDBJ databases">
        <title>Genomic analyses of the natural microbiome of Caenorhabditis elegans.</title>
        <authorList>
            <person name="Samuel B."/>
        </authorList>
    </citation>
    <scope>NUCLEOTIDE SEQUENCE [LARGE SCALE GENOMIC DNA]</scope>
    <source>
        <strain evidence="4 5">JUb18</strain>
    </source>
</reference>
<dbReference type="CDD" id="cd00009">
    <property type="entry name" value="AAA"/>
    <property type="match status" value="1"/>
</dbReference>
<feature type="region of interest" description="Disordered" evidence="1">
    <location>
        <begin position="1"/>
        <end position="70"/>
    </location>
</feature>
<sequence>MTTQPADLPDGVDEAADLDHTIRVNQPAPHEAAPRASDPGTGPDLDHTVRVPSPHAAVAASSAQQPSETEDLDHTINVAAIPAGAFRSPSRAQRAQPAQQSEAAHPTQAGHASVPAPESVPVTGPPVVLPRPNTASTPPRSAPASSSRAASTPAPMSPPASAHLPPAQSFPTASASASHSGAASLASGAAAGAASSPAPSRAPGIAQDALRPEQARWVQQLFQACGDAVSEVIQGKRRVIDLVFASALAGGHVLLEDVPGTGKTALARSLAEVIQGTASRIQFTPDLLPGDVTGISVYDQRAGVFEFHAGPVFANVVLADEINRASPKTQSALLEVMEESRVTIDGVSHDVGSPFLVIATQNPIEQAGTYRLPEAQLDRFMIKTAIGYPDASAMLRILQQHRGGQEKLTAVVTTAMVAQAQEFVNRVHVSPLVADYAVRLVEATRRASEVRLGASVRGALALVRMASAWAAAHGRHYVTPDDVRDLAMPALAHRLVLEPEAEFDGVTAEQVVGQVLLDIRMPQENGTA</sequence>
<dbReference type="SUPFAM" id="SSF52540">
    <property type="entry name" value="P-loop containing nucleoside triphosphate hydrolases"/>
    <property type="match status" value="1"/>
</dbReference>
<dbReference type="Proteomes" id="UP000295601">
    <property type="component" value="Unassembled WGS sequence"/>
</dbReference>
<feature type="domain" description="ChlI/MoxR AAA lid" evidence="3">
    <location>
        <begin position="443"/>
        <end position="512"/>
    </location>
</feature>
<feature type="region of interest" description="Disordered" evidence="1">
    <location>
        <begin position="87"/>
        <end position="175"/>
    </location>
</feature>
<dbReference type="PANTHER" id="PTHR42759:SF5">
    <property type="entry name" value="METHANOL DEHYDROGENASE REGULATOR"/>
    <property type="match status" value="1"/>
</dbReference>
<name>A0A4R6RXP4_9MICO</name>
<dbReference type="GO" id="GO:0016887">
    <property type="term" value="F:ATP hydrolysis activity"/>
    <property type="evidence" value="ECO:0007669"/>
    <property type="project" value="InterPro"/>
</dbReference>
<comment type="caution">
    <text evidence="4">The sequence shown here is derived from an EMBL/GenBank/DDBJ whole genome shotgun (WGS) entry which is preliminary data.</text>
</comment>
<dbReference type="InterPro" id="IPR011703">
    <property type="entry name" value="ATPase_AAA-3"/>
</dbReference>
<dbReference type="InterPro" id="IPR050764">
    <property type="entry name" value="CbbQ/NirQ/NorQ/GpvN"/>
</dbReference>
<gene>
    <name evidence="4" type="ORF">EDF62_2623</name>
</gene>
<evidence type="ECO:0000259" key="3">
    <source>
        <dbReference type="Pfam" id="PF17863"/>
    </source>
</evidence>
<accession>A0A4R6RXP4</accession>
<dbReference type="InterPro" id="IPR027417">
    <property type="entry name" value="P-loop_NTPase"/>
</dbReference>
<dbReference type="Gene3D" id="3.40.50.300">
    <property type="entry name" value="P-loop containing nucleotide triphosphate hydrolases"/>
    <property type="match status" value="1"/>
</dbReference>
<evidence type="ECO:0000313" key="5">
    <source>
        <dbReference type="Proteomes" id="UP000295601"/>
    </source>
</evidence>
<evidence type="ECO:0000259" key="2">
    <source>
        <dbReference type="Pfam" id="PF07726"/>
    </source>
</evidence>
<dbReference type="Gene3D" id="1.10.8.80">
    <property type="entry name" value="Magnesium chelatase subunit I, C-Terminal domain"/>
    <property type="match status" value="1"/>
</dbReference>
<feature type="compositionally biased region" description="Low complexity" evidence="1">
    <location>
        <begin position="135"/>
        <end position="175"/>
    </location>
</feature>
<evidence type="ECO:0000256" key="1">
    <source>
        <dbReference type="SAM" id="MobiDB-lite"/>
    </source>
</evidence>
<proteinExistence type="predicted"/>
<dbReference type="GO" id="GO:0005524">
    <property type="term" value="F:ATP binding"/>
    <property type="evidence" value="ECO:0007669"/>
    <property type="project" value="InterPro"/>
</dbReference>
<dbReference type="PANTHER" id="PTHR42759">
    <property type="entry name" value="MOXR FAMILY PROTEIN"/>
    <property type="match status" value="1"/>
</dbReference>
<dbReference type="AlphaFoldDB" id="A0A4R6RXP4"/>
<dbReference type="InterPro" id="IPR041628">
    <property type="entry name" value="ChlI/MoxR_AAA_lid"/>
</dbReference>
<feature type="compositionally biased region" description="Low complexity" evidence="1">
    <location>
        <begin position="87"/>
        <end position="101"/>
    </location>
</feature>
<dbReference type="Pfam" id="PF17863">
    <property type="entry name" value="AAA_lid_2"/>
    <property type="match status" value="1"/>
</dbReference>